<feature type="coiled-coil region" evidence="7">
    <location>
        <begin position="66"/>
        <end position="93"/>
    </location>
</feature>
<dbReference type="GO" id="GO:0000981">
    <property type="term" value="F:DNA-binding transcription factor activity, RNA polymerase II-specific"/>
    <property type="evidence" value="ECO:0007669"/>
    <property type="project" value="InterPro"/>
</dbReference>
<dbReference type="SMART" id="SM00066">
    <property type="entry name" value="GAL4"/>
    <property type="match status" value="1"/>
</dbReference>
<dbReference type="PANTHER" id="PTHR31001">
    <property type="entry name" value="UNCHARACTERIZED TRANSCRIPTIONAL REGULATORY PROTEIN"/>
    <property type="match status" value="1"/>
</dbReference>
<dbReference type="Pfam" id="PF04082">
    <property type="entry name" value="Fungal_trans"/>
    <property type="match status" value="1"/>
</dbReference>
<dbReference type="OrthoDB" id="424974at2759"/>
<dbReference type="RefSeq" id="XP_018689815.1">
    <property type="nucleotide sequence ID" value="XM_018841134.1"/>
</dbReference>
<dbReference type="Gene3D" id="4.10.240.10">
    <property type="entry name" value="Zn(2)-C6 fungal-type DNA-binding domain"/>
    <property type="match status" value="1"/>
</dbReference>
<evidence type="ECO:0000313" key="10">
    <source>
        <dbReference type="EMBL" id="OAP56448.1"/>
    </source>
</evidence>
<dbReference type="InterPro" id="IPR001138">
    <property type="entry name" value="Zn2Cys6_DnaBD"/>
</dbReference>
<evidence type="ECO:0000256" key="2">
    <source>
        <dbReference type="ARBA" id="ARBA00022723"/>
    </source>
</evidence>
<dbReference type="Pfam" id="PF00172">
    <property type="entry name" value="Zn_clus"/>
    <property type="match status" value="1"/>
</dbReference>
<dbReference type="GO" id="GO:0003677">
    <property type="term" value="F:DNA binding"/>
    <property type="evidence" value="ECO:0007669"/>
    <property type="project" value="UniProtKB-KW"/>
</dbReference>
<comment type="caution">
    <text evidence="10">The sequence shown here is derived from an EMBL/GenBank/DDBJ whole genome shotgun (WGS) entry which is preliminary data.</text>
</comment>
<dbReference type="GO" id="GO:0006351">
    <property type="term" value="P:DNA-templated transcription"/>
    <property type="evidence" value="ECO:0007669"/>
    <property type="project" value="InterPro"/>
</dbReference>
<dbReference type="InterPro" id="IPR007219">
    <property type="entry name" value="XnlR_reg_dom"/>
</dbReference>
<name>A0A178Z9H3_9EURO</name>
<evidence type="ECO:0000256" key="7">
    <source>
        <dbReference type="SAM" id="Coils"/>
    </source>
</evidence>
<keyword evidence="3" id="KW-0805">Transcription regulation</keyword>
<comment type="subcellular location">
    <subcellularLocation>
        <location evidence="1">Nucleus</location>
    </subcellularLocation>
</comment>
<keyword evidence="4" id="KW-0238">DNA-binding</keyword>
<dbReference type="PROSITE" id="PS00463">
    <property type="entry name" value="ZN2_CY6_FUNGAL_1"/>
    <property type="match status" value="1"/>
</dbReference>
<dbReference type="AlphaFoldDB" id="A0A178Z9H3"/>
<keyword evidence="11" id="KW-1185">Reference proteome</keyword>
<evidence type="ECO:0000256" key="3">
    <source>
        <dbReference type="ARBA" id="ARBA00023015"/>
    </source>
</evidence>
<evidence type="ECO:0000313" key="11">
    <source>
        <dbReference type="Proteomes" id="UP000078343"/>
    </source>
</evidence>
<organism evidence="10 11">
    <name type="scientific">Fonsecaea erecta</name>
    <dbReference type="NCBI Taxonomy" id="1367422"/>
    <lineage>
        <taxon>Eukaryota</taxon>
        <taxon>Fungi</taxon>
        <taxon>Dikarya</taxon>
        <taxon>Ascomycota</taxon>
        <taxon>Pezizomycotina</taxon>
        <taxon>Eurotiomycetes</taxon>
        <taxon>Chaetothyriomycetidae</taxon>
        <taxon>Chaetothyriales</taxon>
        <taxon>Herpotrichiellaceae</taxon>
        <taxon>Fonsecaea</taxon>
    </lineage>
</organism>
<evidence type="ECO:0000256" key="8">
    <source>
        <dbReference type="SAM" id="MobiDB-lite"/>
    </source>
</evidence>
<accession>A0A178Z9H3</accession>
<dbReference type="SUPFAM" id="SSF57701">
    <property type="entry name" value="Zn2/Cys6 DNA-binding domain"/>
    <property type="match status" value="1"/>
</dbReference>
<sequence length="537" mass="59701">MPGHVPKLPQAACSSCHTRKIKCDRRPGSCSACSKIQLSCRYPTSEQILKRRAPRGPYKKRKSHRERELEDLVKTMTERCNELEDAANAALNRSLRYAGSPDSSLDLNIEEYHNEVRESLSPKSVVTSTYSGSSSAECPDSSRRSLPLRFDPGPVTPGRSERLTPELVSCGLSGPQTLELWHIYRTQIDPVTKLIHCPSFSAQILLALSRPSIVDSCLEMLVFSICYAAVDVLSAGEVETRFQQKKDVLASCYKKGMERALGEAASRQMPSLHVLQALVLHAICLFRRSGDGAPTGTALLDMAVSEACLLLPENGSSYHDNLSVLETQLLLRCWWALYALDYHRAAKCGCDPSASLQSKQVALPLNLNDIDLSPNMQQLPVPRTSVTEMSYFLVVVELTLLDAVLPQLQASEPESEHFKSLGSIINERTMLNPVEIQMLEMGQIIYSTDKLLDCAASAALSEKTFSLALDVTECWYILKTHPNLSAWSWYTDIFRRRYDADYIKAKVAELPESEERTRAQTLLVLDRASNKSPAMGV</sequence>
<keyword evidence="5" id="KW-0804">Transcription</keyword>
<dbReference type="GO" id="GO:0005634">
    <property type="term" value="C:nucleus"/>
    <property type="evidence" value="ECO:0007669"/>
    <property type="project" value="UniProtKB-SubCell"/>
</dbReference>
<reference evidence="10 11" key="1">
    <citation type="submission" date="2016-04" db="EMBL/GenBank/DDBJ databases">
        <title>Draft genome of Fonsecaea erecta CBS 125763.</title>
        <authorList>
            <person name="Weiss V.A."/>
            <person name="Vicente V.A."/>
            <person name="Raittz R.T."/>
            <person name="Moreno L.F."/>
            <person name="De Souza E.M."/>
            <person name="Pedrosa F.O."/>
            <person name="Steffens M.B."/>
            <person name="Faoro H."/>
            <person name="Tadra-Sfeir M.Z."/>
            <person name="Najafzadeh M.J."/>
            <person name="Felipe M.S."/>
            <person name="Teixeira M."/>
            <person name="Sun J."/>
            <person name="Xi L."/>
            <person name="Gomes R."/>
            <person name="De Azevedo C.M."/>
            <person name="Salgado C.G."/>
            <person name="Da Silva M.B."/>
            <person name="Nascimento M.F."/>
            <person name="Queiroz-Telles F."/>
            <person name="Attili D.S."/>
            <person name="Gorbushina A."/>
        </authorList>
    </citation>
    <scope>NUCLEOTIDE SEQUENCE [LARGE SCALE GENOMIC DNA]</scope>
    <source>
        <strain evidence="10 11">CBS 125763</strain>
    </source>
</reference>
<keyword evidence="2" id="KW-0479">Metal-binding</keyword>
<dbReference type="PANTHER" id="PTHR31001:SF85">
    <property type="entry name" value="ZN(II)2CYS6 TRANSCRIPTION FACTOR (EUROFUNG)"/>
    <property type="match status" value="1"/>
</dbReference>
<dbReference type="InterPro" id="IPR050613">
    <property type="entry name" value="Sec_Metabolite_Reg"/>
</dbReference>
<dbReference type="InterPro" id="IPR036864">
    <property type="entry name" value="Zn2-C6_fun-type_DNA-bd_sf"/>
</dbReference>
<dbReference type="PROSITE" id="PS50048">
    <property type="entry name" value="ZN2_CY6_FUNGAL_2"/>
    <property type="match status" value="1"/>
</dbReference>
<protein>
    <recommendedName>
        <fullName evidence="9">Zn(2)-C6 fungal-type domain-containing protein</fullName>
    </recommendedName>
</protein>
<feature type="compositionally biased region" description="Low complexity" evidence="8">
    <location>
        <begin position="124"/>
        <end position="135"/>
    </location>
</feature>
<feature type="region of interest" description="Disordered" evidence="8">
    <location>
        <begin position="118"/>
        <end position="158"/>
    </location>
</feature>
<dbReference type="EMBL" id="LVYI01000009">
    <property type="protein sequence ID" value="OAP56448.1"/>
    <property type="molecule type" value="Genomic_DNA"/>
</dbReference>
<dbReference type="GeneID" id="30013795"/>
<dbReference type="Proteomes" id="UP000078343">
    <property type="component" value="Unassembled WGS sequence"/>
</dbReference>
<evidence type="ECO:0000256" key="6">
    <source>
        <dbReference type="ARBA" id="ARBA00023242"/>
    </source>
</evidence>
<dbReference type="CDD" id="cd00067">
    <property type="entry name" value="GAL4"/>
    <property type="match status" value="1"/>
</dbReference>
<evidence type="ECO:0000259" key="9">
    <source>
        <dbReference type="PROSITE" id="PS50048"/>
    </source>
</evidence>
<evidence type="ECO:0000256" key="1">
    <source>
        <dbReference type="ARBA" id="ARBA00004123"/>
    </source>
</evidence>
<keyword evidence="6" id="KW-0539">Nucleus</keyword>
<gene>
    <name evidence="10" type="ORF">AYL99_09627</name>
</gene>
<dbReference type="GO" id="GO:0008270">
    <property type="term" value="F:zinc ion binding"/>
    <property type="evidence" value="ECO:0007669"/>
    <property type="project" value="InterPro"/>
</dbReference>
<feature type="domain" description="Zn(2)-C6 fungal-type" evidence="9">
    <location>
        <begin position="12"/>
        <end position="42"/>
    </location>
</feature>
<evidence type="ECO:0000256" key="5">
    <source>
        <dbReference type="ARBA" id="ARBA00023163"/>
    </source>
</evidence>
<keyword evidence="7" id="KW-0175">Coiled coil</keyword>
<proteinExistence type="predicted"/>
<evidence type="ECO:0000256" key="4">
    <source>
        <dbReference type="ARBA" id="ARBA00023125"/>
    </source>
</evidence>
<dbReference type="CDD" id="cd12148">
    <property type="entry name" value="fungal_TF_MHR"/>
    <property type="match status" value="1"/>
</dbReference>